<dbReference type="GO" id="GO:0055085">
    <property type="term" value="P:transmembrane transport"/>
    <property type="evidence" value="ECO:0007669"/>
    <property type="project" value="TreeGrafter"/>
</dbReference>
<dbReference type="STRING" id="64971.SAMN05421831_103154"/>
<keyword evidence="7 8" id="KW-0472">Membrane</keyword>
<feature type="transmembrane region" description="Helical" evidence="8">
    <location>
        <begin position="71"/>
        <end position="96"/>
    </location>
</feature>
<protein>
    <submittedName>
        <fullName evidence="9">Putative permease</fullName>
    </submittedName>
</protein>
<feature type="transmembrane region" description="Helical" evidence="8">
    <location>
        <begin position="280"/>
        <end position="304"/>
    </location>
</feature>
<evidence type="ECO:0000256" key="2">
    <source>
        <dbReference type="ARBA" id="ARBA00009773"/>
    </source>
</evidence>
<comment type="subcellular location">
    <subcellularLocation>
        <location evidence="1">Cell membrane</location>
        <topology evidence="1">Multi-pass membrane protein</topology>
    </subcellularLocation>
</comment>
<feature type="transmembrane region" description="Helical" evidence="8">
    <location>
        <begin position="220"/>
        <end position="239"/>
    </location>
</feature>
<reference evidence="10" key="1">
    <citation type="submission" date="2016-10" db="EMBL/GenBank/DDBJ databases">
        <authorList>
            <person name="Varghese N."/>
            <person name="Submissions S."/>
        </authorList>
    </citation>
    <scope>NUCLEOTIDE SEQUENCE [LARGE SCALE GENOMIC DNA]</scope>
    <source>
        <strain evidence="10">DSM 7165</strain>
    </source>
</reference>
<gene>
    <name evidence="9" type="ORF">SAMN05421831_103154</name>
</gene>
<evidence type="ECO:0000256" key="6">
    <source>
        <dbReference type="ARBA" id="ARBA00022989"/>
    </source>
</evidence>
<keyword evidence="3" id="KW-0813">Transport</keyword>
<name>A0A1H6R7P5_9GAMM</name>
<proteinExistence type="inferred from homology"/>
<dbReference type="AlphaFoldDB" id="A0A1H6R7P5"/>
<dbReference type="PANTHER" id="PTHR21716">
    <property type="entry name" value="TRANSMEMBRANE PROTEIN"/>
    <property type="match status" value="1"/>
</dbReference>
<feature type="transmembrane region" description="Helical" evidence="8">
    <location>
        <begin position="159"/>
        <end position="180"/>
    </location>
</feature>
<keyword evidence="4" id="KW-1003">Cell membrane</keyword>
<sequence>MMAVRVLLKRWSERYFSDEEAVILFFVLLLGFAGIILLGKMLAPFLASVVIAFLLNGLVHALERWHIPRMLAVSVASCLFIGVLFAALFILLPLIWNQLLGLSRELPGMIQVGQTWLASLQDTYPTLISESHVNAWVAQAGQELGQIGQKLISASLSSIPSMMALIVYLVLVPILVFFLLKDQGLLIHWCASWLPNKRRMLGQVWAEMDKQIANYIRGKAIEIVIVGAATYVGLVAFGMQYAALLALLVGLSVLIPYIGAAVVTVPVALIAIFQFGWSDTFIYIMITYGIIQALDGNVLVPLLFSEAVNLHPVAIILAVLFFGGLWGFWGVFFAIPLATLCKAVLNAWPSDFSKE</sequence>
<dbReference type="InterPro" id="IPR002549">
    <property type="entry name" value="AI-2E-like"/>
</dbReference>
<evidence type="ECO:0000256" key="1">
    <source>
        <dbReference type="ARBA" id="ARBA00004651"/>
    </source>
</evidence>
<evidence type="ECO:0000256" key="8">
    <source>
        <dbReference type="SAM" id="Phobius"/>
    </source>
</evidence>
<organism evidence="9 10">
    <name type="scientific">Allopseudospirillum japonicum</name>
    <dbReference type="NCBI Taxonomy" id="64971"/>
    <lineage>
        <taxon>Bacteria</taxon>
        <taxon>Pseudomonadati</taxon>
        <taxon>Pseudomonadota</taxon>
        <taxon>Gammaproteobacteria</taxon>
        <taxon>Oceanospirillales</taxon>
        <taxon>Oceanospirillaceae</taxon>
        <taxon>Allopseudospirillum</taxon>
    </lineage>
</organism>
<feature type="transmembrane region" description="Helical" evidence="8">
    <location>
        <begin position="245"/>
        <end position="273"/>
    </location>
</feature>
<dbReference type="PANTHER" id="PTHR21716:SF53">
    <property type="entry name" value="PERMEASE PERM-RELATED"/>
    <property type="match status" value="1"/>
</dbReference>
<evidence type="ECO:0000256" key="7">
    <source>
        <dbReference type="ARBA" id="ARBA00023136"/>
    </source>
</evidence>
<evidence type="ECO:0000256" key="3">
    <source>
        <dbReference type="ARBA" id="ARBA00022448"/>
    </source>
</evidence>
<comment type="similarity">
    <text evidence="2">Belongs to the autoinducer-2 exporter (AI-2E) (TC 2.A.86) family.</text>
</comment>
<accession>A0A1H6R7P5</accession>
<evidence type="ECO:0000313" key="10">
    <source>
        <dbReference type="Proteomes" id="UP000242999"/>
    </source>
</evidence>
<feature type="transmembrane region" description="Helical" evidence="8">
    <location>
        <begin position="45"/>
        <end position="62"/>
    </location>
</feature>
<dbReference type="EMBL" id="FNYH01000003">
    <property type="protein sequence ID" value="SEI51918.1"/>
    <property type="molecule type" value="Genomic_DNA"/>
</dbReference>
<dbReference type="GO" id="GO:0005886">
    <property type="term" value="C:plasma membrane"/>
    <property type="evidence" value="ECO:0007669"/>
    <property type="project" value="UniProtKB-SubCell"/>
</dbReference>
<keyword evidence="10" id="KW-1185">Reference proteome</keyword>
<keyword evidence="6 8" id="KW-1133">Transmembrane helix</keyword>
<evidence type="ECO:0000256" key="4">
    <source>
        <dbReference type="ARBA" id="ARBA00022475"/>
    </source>
</evidence>
<dbReference type="Pfam" id="PF01594">
    <property type="entry name" value="AI-2E_transport"/>
    <property type="match status" value="1"/>
</dbReference>
<evidence type="ECO:0000256" key="5">
    <source>
        <dbReference type="ARBA" id="ARBA00022692"/>
    </source>
</evidence>
<dbReference type="Proteomes" id="UP000242999">
    <property type="component" value="Unassembled WGS sequence"/>
</dbReference>
<feature type="transmembrane region" description="Helical" evidence="8">
    <location>
        <begin position="21"/>
        <end position="39"/>
    </location>
</feature>
<keyword evidence="5 8" id="KW-0812">Transmembrane</keyword>
<evidence type="ECO:0000313" key="9">
    <source>
        <dbReference type="EMBL" id="SEI51918.1"/>
    </source>
</evidence>
<feature type="transmembrane region" description="Helical" evidence="8">
    <location>
        <begin position="310"/>
        <end position="335"/>
    </location>
</feature>